<evidence type="ECO:0000256" key="1">
    <source>
        <dbReference type="ARBA" id="ARBA00010609"/>
    </source>
</evidence>
<accession>A0A914ND08</accession>
<dbReference type="GO" id="GO:0016491">
    <property type="term" value="F:oxidoreductase activity"/>
    <property type="evidence" value="ECO:0007669"/>
    <property type="project" value="UniProtKB-KW"/>
</dbReference>
<dbReference type="SUPFAM" id="SSF49503">
    <property type="entry name" value="Cupredoxins"/>
    <property type="match status" value="1"/>
</dbReference>
<keyword evidence="3" id="KW-0560">Oxidoreductase</keyword>
<dbReference type="GO" id="GO:0005507">
    <property type="term" value="F:copper ion binding"/>
    <property type="evidence" value="ECO:0007669"/>
    <property type="project" value="InterPro"/>
</dbReference>
<dbReference type="GO" id="GO:0005886">
    <property type="term" value="C:plasma membrane"/>
    <property type="evidence" value="ECO:0007669"/>
    <property type="project" value="TreeGrafter"/>
</dbReference>
<evidence type="ECO:0000256" key="3">
    <source>
        <dbReference type="ARBA" id="ARBA00023002"/>
    </source>
</evidence>
<name>A0A914ND08_MELIC</name>
<proteinExistence type="inferred from homology"/>
<dbReference type="InterPro" id="IPR008972">
    <property type="entry name" value="Cupredoxin"/>
</dbReference>
<keyword evidence="4" id="KW-0186">Copper</keyword>
<protein>
    <submittedName>
        <fullName evidence="7">Plastocyanin-like domain-containing protein</fullName>
    </submittedName>
</protein>
<dbReference type="AlphaFoldDB" id="A0A914ND08"/>
<evidence type="ECO:0000256" key="2">
    <source>
        <dbReference type="ARBA" id="ARBA00022723"/>
    </source>
</evidence>
<keyword evidence="2" id="KW-0479">Metal-binding</keyword>
<evidence type="ECO:0000313" key="7">
    <source>
        <dbReference type="WBParaSite" id="Minc3s05480g38308"/>
    </source>
</evidence>
<keyword evidence="6" id="KW-1185">Reference proteome</keyword>
<reference evidence="7" key="1">
    <citation type="submission" date="2022-11" db="UniProtKB">
        <authorList>
            <consortium name="WormBaseParasite"/>
        </authorList>
    </citation>
    <scope>IDENTIFICATION</scope>
</reference>
<evidence type="ECO:0000259" key="5">
    <source>
        <dbReference type="Pfam" id="PF07732"/>
    </source>
</evidence>
<sequence>MTLMLKNLSTPVIDYSPDNLQWYQRDPDRGTQCGLKWAFINTTNGIDEEKELKDLIQLNGLHRLINTFNGISPGPTIVVPLGAEVVIRIKNRMHSKSFTVHVHGVDKINRWWTDGVPFIQQCPISPNTDYSYRFIADTPGTHWYHDRLHWRRKWIGHSLDNEKELPDGTGCERVERTFDGTLSREIPVSAIIIGNKGWHNQSDIINRPSRLPLTTFGIEI</sequence>
<dbReference type="PANTHER" id="PTHR11709">
    <property type="entry name" value="MULTI-COPPER OXIDASE"/>
    <property type="match status" value="1"/>
</dbReference>
<organism evidence="6 7">
    <name type="scientific">Meloidogyne incognita</name>
    <name type="common">Southern root-knot nematode worm</name>
    <name type="synonym">Oxyuris incognita</name>
    <dbReference type="NCBI Taxonomy" id="6306"/>
    <lineage>
        <taxon>Eukaryota</taxon>
        <taxon>Metazoa</taxon>
        <taxon>Ecdysozoa</taxon>
        <taxon>Nematoda</taxon>
        <taxon>Chromadorea</taxon>
        <taxon>Rhabditida</taxon>
        <taxon>Tylenchina</taxon>
        <taxon>Tylenchomorpha</taxon>
        <taxon>Tylenchoidea</taxon>
        <taxon>Meloidogynidae</taxon>
        <taxon>Meloidogyninae</taxon>
        <taxon>Meloidogyne</taxon>
        <taxon>Meloidogyne incognita group</taxon>
    </lineage>
</organism>
<dbReference type="Gene3D" id="2.60.40.420">
    <property type="entry name" value="Cupredoxins - blue copper proteins"/>
    <property type="match status" value="1"/>
</dbReference>
<dbReference type="InterPro" id="IPR011707">
    <property type="entry name" value="Cu-oxidase-like_N"/>
</dbReference>
<dbReference type="GO" id="GO:0006826">
    <property type="term" value="P:iron ion transport"/>
    <property type="evidence" value="ECO:0007669"/>
    <property type="project" value="TreeGrafter"/>
</dbReference>
<dbReference type="InterPro" id="IPR045087">
    <property type="entry name" value="Cu-oxidase_fam"/>
</dbReference>
<feature type="domain" description="Plastocyanin-like" evidence="5">
    <location>
        <begin position="61"/>
        <end position="153"/>
    </location>
</feature>
<dbReference type="WBParaSite" id="Minc3s05480g38308">
    <property type="protein sequence ID" value="Minc3s05480g38308"/>
    <property type="gene ID" value="Minc3s05480g38308"/>
</dbReference>
<evidence type="ECO:0000313" key="6">
    <source>
        <dbReference type="Proteomes" id="UP000887563"/>
    </source>
</evidence>
<evidence type="ECO:0000256" key="4">
    <source>
        <dbReference type="ARBA" id="ARBA00023008"/>
    </source>
</evidence>
<comment type="similarity">
    <text evidence="1">Belongs to the multicopper oxidase family.</text>
</comment>
<dbReference type="PANTHER" id="PTHR11709:SF394">
    <property type="entry name" value="FI03373P-RELATED"/>
    <property type="match status" value="1"/>
</dbReference>
<dbReference type="Pfam" id="PF07732">
    <property type="entry name" value="Cu-oxidase_3"/>
    <property type="match status" value="1"/>
</dbReference>
<dbReference type="Proteomes" id="UP000887563">
    <property type="component" value="Unplaced"/>
</dbReference>